<sequence length="312" mass="33952">MDKIYKENYELPGRKVTIVDGEVINRETMVAKNLIKLLDLEQFGRFLDVGAGAGYLLTAFASELPEWEIAGYDVSDNQKGIICKSGSAQFYSGVLSDVPGYFDLITFNHVVEHLTEPVTTIRIAAGLLKPGGSIVVIVPNFQTVYSDFFFLEHCSHFTARTLNIVASLAGLSIINTLEGLISPTEIGFVGRQAEQKPSQSAALEAIRWAQALPNFIRAFAKDKAFGVFGVNGAGMWLGAALKGKLSFFVDDDPSKQGSRFAGCPILSVDEIADGALVFVPYNNPEASLEMCTKLKKRRPEVAFVAPPWESGC</sequence>
<organism evidence="2 3">
    <name type="scientific">Methylocystis bryophila</name>
    <dbReference type="NCBI Taxonomy" id="655015"/>
    <lineage>
        <taxon>Bacteria</taxon>
        <taxon>Pseudomonadati</taxon>
        <taxon>Pseudomonadota</taxon>
        <taxon>Alphaproteobacteria</taxon>
        <taxon>Hyphomicrobiales</taxon>
        <taxon>Methylocystaceae</taxon>
        <taxon>Methylocystis</taxon>
    </lineage>
</organism>
<evidence type="ECO:0000256" key="1">
    <source>
        <dbReference type="ARBA" id="ARBA00022679"/>
    </source>
</evidence>
<proteinExistence type="predicted"/>
<dbReference type="STRING" id="655015.B1812_21485"/>
<accession>A0A1W6N060</accession>
<protein>
    <submittedName>
        <fullName evidence="2">Uncharacterized protein</fullName>
    </submittedName>
</protein>
<dbReference type="AlphaFoldDB" id="A0A1W6N060"/>
<dbReference type="Gene3D" id="3.40.50.150">
    <property type="entry name" value="Vaccinia Virus protein VP39"/>
    <property type="match status" value="1"/>
</dbReference>
<dbReference type="PANTHER" id="PTHR43861:SF3">
    <property type="entry name" value="PUTATIVE (AFU_ORTHOLOGUE AFUA_2G14390)-RELATED"/>
    <property type="match status" value="1"/>
</dbReference>
<evidence type="ECO:0000313" key="2">
    <source>
        <dbReference type="EMBL" id="ARN83227.1"/>
    </source>
</evidence>
<dbReference type="Proteomes" id="UP000193978">
    <property type="component" value="Chromosome"/>
</dbReference>
<keyword evidence="3" id="KW-1185">Reference proteome</keyword>
<keyword evidence="1" id="KW-0808">Transferase</keyword>
<evidence type="ECO:0000313" key="3">
    <source>
        <dbReference type="Proteomes" id="UP000193978"/>
    </source>
</evidence>
<dbReference type="Pfam" id="PF13489">
    <property type="entry name" value="Methyltransf_23"/>
    <property type="match status" value="1"/>
</dbReference>
<dbReference type="PANTHER" id="PTHR43861">
    <property type="entry name" value="TRANS-ACONITATE 2-METHYLTRANSFERASE-RELATED"/>
    <property type="match status" value="1"/>
</dbReference>
<dbReference type="SUPFAM" id="SSF53335">
    <property type="entry name" value="S-adenosyl-L-methionine-dependent methyltransferases"/>
    <property type="match status" value="1"/>
</dbReference>
<dbReference type="InterPro" id="IPR029063">
    <property type="entry name" value="SAM-dependent_MTases_sf"/>
</dbReference>
<gene>
    <name evidence="2" type="ORF">B1812_21485</name>
</gene>
<reference evidence="2 3" key="1">
    <citation type="submission" date="2017-02" db="EMBL/GenBank/DDBJ databases">
        <authorList>
            <person name="Peterson S.W."/>
        </authorList>
    </citation>
    <scope>NUCLEOTIDE SEQUENCE [LARGE SCALE GENOMIC DNA]</scope>
    <source>
        <strain evidence="2 3">S285</strain>
    </source>
</reference>
<dbReference type="CDD" id="cd02440">
    <property type="entry name" value="AdoMet_MTases"/>
    <property type="match status" value="1"/>
</dbReference>
<dbReference type="EMBL" id="CP019948">
    <property type="protein sequence ID" value="ARN83227.1"/>
    <property type="molecule type" value="Genomic_DNA"/>
</dbReference>
<dbReference type="GO" id="GO:0016740">
    <property type="term" value="F:transferase activity"/>
    <property type="evidence" value="ECO:0007669"/>
    <property type="project" value="UniProtKB-KW"/>
</dbReference>
<dbReference type="KEGG" id="mbry:B1812_21485"/>
<name>A0A1W6N060_9HYPH</name>